<name>A0AC61NNI3_9BACT</name>
<keyword evidence="2" id="KW-1185">Reference proteome</keyword>
<proteinExistence type="predicted"/>
<sequence length="359" mass="40690">MEYPFKVASRYMHRAIELARLGMSRVAPNPMVGAVVVYHDMIIGEGFHQRFGEAHAEVNAINAVKDKSLLKDATIYVTLEPCAHYGKTPPCAELIIKSGIPRVVVGVTDPFAKVKGKGIQMMKDAGIQVVESFCEPLCYQLNRRFFTFHRHKRPYIILKWAQTLDGFMDIDRTKEYYGQPTWITNELSKVAVHKTRVDEDAIMVGTQTAVKDNPSLTVREWAQDKHPLRVLLDLNSRVPRTQALFDGAIPTVIYTYTEESSLPNTTFVSIDKTKGLWQQILSDLHERNIQSLIVEGGPTTLQSLIKESLWDEARVFLGHGFFQSGVRAPEFPGTMVSRDYLDDSSLIVLRREIDNHENL</sequence>
<dbReference type="EMBL" id="CP081303">
    <property type="protein sequence ID" value="QZE14345.1"/>
    <property type="molecule type" value="Genomic_DNA"/>
</dbReference>
<gene>
    <name evidence="1" type="primary">ribD</name>
    <name evidence="1" type="ORF">K4L44_00105</name>
</gene>
<protein>
    <submittedName>
        <fullName evidence="1">Bifunctional diaminohydroxyphosphoribosylaminopyrimidine deaminase/5-amino-6-(5-phosphoribosylamino)uracil reductase RibD</fullName>
        <ecNumber evidence="1">1.1.1.193</ecNumber>
        <ecNumber evidence="1">3.5.4.26</ecNumber>
    </submittedName>
</protein>
<dbReference type="Proteomes" id="UP000826212">
    <property type="component" value="Chromosome"/>
</dbReference>
<dbReference type="EC" id="1.1.1.193" evidence="1"/>
<accession>A0AC61NNI3</accession>
<keyword evidence="1" id="KW-0378">Hydrolase</keyword>
<evidence type="ECO:0000313" key="2">
    <source>
        <dbReference type="Proteomes" id="UP000826212"/>
    </source>
</evidence>
<keyword evidence="1" id="KW-0560">Oxidoreductase</keyword>
<organism evidence="1 2">
    <name type="scientific">Halosquirtibacter laminarini</name>
    <dbReference type="NCBI Taxonomy" id="3374600"/>
    <lineage>
        <taxon>Bacteria</taxon>
        <taxon>Pseudomonadati</taxon>
        <taxon>Bacteroidota</taxon>
        <taxon>Bacteroidia</taxon>
        <taxon>Marinilabiliales</taxon>
        <taxon>Prolixibacteraceae</taxon>
        <taxon>Halosquirtibacter</taxon>
    </lineage>
</organism>
<evidence type="ECO:0000313" key="1">
    <source>
        <dbReference type="EMBL" id="QZE14345.1"/>
    </source>
</evidence>
<reference evidence="1" key="1">
    <citation type="submission" date="2021-08" db="EMBL/GenBank/DDBJ databases">
        <title>Novel anaerobic bacterium isolated from sea squirt in East Sea, Republic of Korea.</title>
        <authorList>
            <person name="Nguyen T.H."/>
            <person name="Li Z."/>
            <person name="Lee Y.-J."/>
            <person name="Ko J."/>
            <person name="Kim S.-G."/>
        </authorList>
    </citation>
    <scope>NUCLEOTIDE SEQUENCE</scope>
    <source>
        <strain evidence="1">KCTC 25031</strain>
    </source>
</reference>
<dbReference type="EC" id="3.5.4.26" evidence="1"/>